<organism evidence="2 3">
    <name type="scientific">Rhipicephalus sanguineus</name>
    <name type="common">Brown dog tick</name>
    <name type="synonym">Ixodes sanguineus</name>
    <dbReference type="NCBI Taxonomy" id="34632"/>
    <lineage>
        <taxon>Eukaryota</taxon>
        <taxon>Metazoa</taxon>
        <taxon>Ecdysozoa</taxon>
        <taxon>Arthropoda</taxon>
        <taxon>Chelicerata</taxon>
        <taxon>Arachnida</taxon>
        <taxon>Acari</taxon>
        <taxon>Parasitiformes</taxon>
        <taxon>Ixodida</taxon>
        <taxon>Ixodoidea</taxon>
        <taxon>Ixodidae</taxon>
        <taxon>Rhipicephalinae</taxon>
        <taxon>Rhipicephalus</taxon>
        <taxon>Rhipicephalus</taxon>
    </lineage>
</organism>
<dbReference type="Gene3D" id="3.10.20.90">
    <property type="entry name" value="Phosphatidylinositol 3-kinase Catalytic Subunit, Chain A, domain 1"/>
    <property type="match status" value="1"/>
</dbReference>
<name>A0A9D4T8F8_RHISA</name>
<gene>
    <name evidence="2" type="ORF">HPB52_001798</name>
</gene>
<accession>A0A9D4T8F8</accession>
<feature type="domain" description="Par3/HAL N-terminal" evidence="1">
    <location>
        <begin position="1"/>
        <end position="77"/>
    </location>
</feature>
<dbReference type="VEuPathDB" id="VectorBase:RSAN_053628"/>
<sequence length="95" mass="10878">MKVSVRVRGEWLAVPCRDGRQTVRWLGEEALRRYMKLKPSSFLDGRTEKVYQVRKTRGGAIIDGDDIIRNVLDDNEFLSVGTCRAITEKQTRAPP</sequence>
<evidence type="ECO:0000259" key="1">
    <source>
        <dbReference type="Pfam" id="PF12053"/>
    </source>
</evidence>
<proteinExistence type="predicted"/>
<dbReference type="Proteomes" id="UP000821837">
    <property type="component" value="Chromosome 1"/>
</dbReference>
<reference evidence="2" key="2">
    <citation type="submission" date="2021-09" db="EMBL/GenBank/DDBJ databases">
        <authorList>
            <person name="Jia N."/>
            <person name="Wang J."/>
            <person name="Shi W."/>
            <person name="Du L."/>
            <person name="Sun Y."/>
            <person name="Zhan W."/>
            <person name="Jiang J."/>
            <person name="Wang Q."/>
            <person name="Zhang B."/>
            <person name="Ji P."/>
            <person name="Sakyi L.B."/>
            <person name="Cui X."/>
            <person name="Yuan T."/>
            <person name="Jiang B."/>
            <person name="Yang W."/>
            <person name="Lam T.T.-Y."/>
            <person name="Chang Q."/>
            <person name="Ding S."/>
            <person name="Wang X."/>
            <person name="Zhu J."/>
            <person name="Ruan X."/>
            <person name="Zhao L."/>
            <person name="Wei J."/>
            <person name="Que T."/>
            <person name="Du C."/>
            <person name="Cheng J."/>
            <person name="Dai P."/>
            <person name="Han X."/>
            <person name="Huang E."/>
            <person name="Gao Y."/>
            <person name="Liu J."/>
            <person name="Shao H."/>
            <person name="Ye R."/>
            <person name="Li L."/>
            <person name="Wei W."/>
            <person name="Wang X."/>
            <person name="Wang C."/>
            <person name="Huo Q."/>
            <person name="Li W."/>
            <person name="Guo W."/>
            <person name="Chen H."/>
            <person name="Chen S."/>
            <person name="Zhou L."/>
            <person name="Zhou L."/>
            <person name="Ni X."/>
            <person name="Tian J."/>
            <person name="Zhou Y."/>
            <person name="Sheng Y."/>
            <person name="Liu T."/>
            <person name="Pan Y."/>
            <person name="Xia L."/>
            <person name="Li J."/>
            <person name="Zhao F."/>
            <person name="Cao W."/>
        </authorList>
    </citation>
    <scope>NUCLEOTIDE SEQUENCE</scope>
    <source>
        <strain evidence="2">Rsan-2018</strain>
        <tissue evidence="2">Larvae</tissue>
    </source>
</reference>
<keyword evidence="3" id="KW-1185">Reference proteome</keyword>
<evidence type="ECO:0000313" key="3">
    <source>
        <dbReference type="Proteomes" id="UP000821837"/>
    </source>
</evidence>
<reference evidence="2" key="1">
    <citation type="journal article" date="2020" name="Cell">
        <title>Large-Scale Comparative Analyses of Tick Genomes Elucidate Their Genetic Diversity and Vector Capacities.</title>
        <authorList>
            <consortium name="Tick Genome and Microbiome Consortium (TIGMIC)"/>
            <person name="Jia N."/>
            <person name="Wang J."/>
            <person name="Shi W."/>
            <person name="Du L."/>
            <person name="Sun Y."/>
            <person name="Zhan W."/>
            <person name="Jiang J.F."/>
            <person name="Wang Q."/>
            <person name="Zhang B."/>
            <person name="Ji P."/>
            <person name="Bell-Sakyi L."/>
            <person name="Cui X.M."/>
            <person name="Yuan T.T."/>
            <person name="Jiang B.G."/>
            <person name="Yang W.F."/>
            <person name="Lam T.T."/>
            <person name="Chang Q.C."/>
            <person name="Ding S.J."/>
            <person name="Wang X.J."/>
            <person name="Zhu J.G."/>
            <person name="Ruan X.D."/>
            <person name="Zhao L."/>
            <person name="Wei J.T."/>
            <person name="Ye R.Z."/>
            <person name="Que T.C."/>
            <person name="Du C.H."/>
            <person name="Zhou Y.H."/>
            <person name="Cheng J.X."/>
            <person name="Dai P.F."/>
            <person name="Guo W.B."/>
            <person name="Han X.H."/>
            <person name="Huang E.J."/>
            <person name="Li L.F."/>
            <person name="Wei W."/>
            <person name="Gao Y.C."/>
            <person name="Liu J.Z."/>
            <person name="Shao H.Z."/>
            <person name="Wang X."/>
            <person name="Wang C.C."/>
            <person name="Yang T.C."/>
            <person name="Huo Q.B."/>
            <person name="Li W."/>
            <person name="Chen H.Y."/>
            <person name="Chen S.E."/>
            <person name="Zhou L.G."/>
            <person name="Ni X.B."/>
            <person name="Tian J.H."/>
            <person name="Sheng Y."/>
            <person name="Liu T."/>
            <person name="Pan Y.S."/>
            <person name="Xia L.Y."/>
            <person name="Li J."/>
            <person name="Zhao F."/>
            <person name="Cao W.C."/>
        </authorList>
    </citation>
    <scope>NUCLEOTIDE SEQUENCE</scope>
    <source>
        <strain evidence="2">Rsan-2018</strain>
    </source>
</reference>
<protein>
    <recommendedName>
        <fullName evidence="1">Par3/HAL N-terminal domain-containing protein</fullName>
    </recommendedName>
</protein>
<dbReference type="Pfam" id="PF12053">
    <property type="entry name" value="Par3_HAL_N_term"/>
    <property type="match status" value="1"/>
</dbReference>
<dbReference type="AlphaFoldDB" id="A0A9D4T8F8"/>
<dbReference type="EMBL" id="JABSTV010001245">
    <property type="protein sequence ID" value="KAH7981917.1"/>
    <property type="molecule type" value="Genomic_DNA"/>
</dbReference>
<evidence type="ECO:0000313" key="2">
    <source>
        <dbReference type="EMBL" id="KAH7981917.1"/>
    </source>
</evidence>
<comment type="caution">
    <text evidence="2">The sequence shown here is derived from an EMBL/GenBank/DDBJ whole genome shotgun (WGS) entry which is preliminary data.</text>
</comment>
<dbReference type="InterPro" id="IPR021922">
    <property type="entry name" value="Par3/HAL_N"/>
</dbReference>